<dbReference type="EMBL" id="KN832991">
    <property type="protein sequence ID" value="KIM83220.1"/>
    <property type="molecule type" value="Genomic_DNA"/>
</dbReference>
<dbReference type="InterPro" id="IPR038725">
    <property type="entry name" value="YdaG_split_barrel_FMN-bd"/>
</dbReference>
<gene>
    <name evidence="2" type="ORF">PILCRDRAFT_819456</name>
</gene>
<evidence type="ECO:0000313" key="2">
    <source>
        <dbReference type="EMBL" id="KIM83220.1"/>
    </source>
</evidence>
<dbReference type="PANTHER" id="PTHR34818">
    <property type="entry name" value="PROTEIN BLI-3"/>
    <property type="match status" value="1"/>
</dbReference>
<sequence>MLTTRAADGHLHSRAMAPAGRTSILVFEWCFNPPLPSTAFENSQLTLVFIANNVSGKFDEINNDDHVNVSFCDHSSTNWASYCGIAKVTQDKELIKKHWSRLYVCCFRSGSRMLTRKWPSLTAYFGDLKDGVHKGDENDPRVSIIEVIPDEIRYWITHSNTLTRTAQVAASAAMGKATAPGELRTITKDEVCVGYQERRTKTD</sequence>
<dbReference type="Proteomes" id="UP000054166">
    <property type="component" value="Unassembled WGS sequence"/>
</dbReference>
<proteinExistence type="predicted"/>
<dbReference type="Pfam" id="PF16242">
    <property type="entry name" value="Pyrid_ox_like"/>
    <property type="match status" value="1"/>
</dbReference>
<dbReference type="InterPro" id="IPR052917">
    <property type="entry name" value="Stress-Dev_Protein"/>
</dbReference>
<dbReference type="InParanoid" id="A0A0C3FFG6"/>
<dbReference type="HOGENOM" id="CLU_091428_0_1_1"/>
<dbReference type="SUPFAM" id="SSF50475">
    <property type="entry name" value="FMN-binding split barrel"/>
    <property type="match status" value="1"/>
</dbReference>
<dbReference type="STRING" id="765440.A0A0C3FFG6"/>
<protein>
    <recommendedName>
        <fullName evidence="1">General stress protein FMN-binding split barrel domain-containing protein</fullName>
    </recommendedName>
</protein>
<dbReference type="InterPro" id="IPR012349">
    <property type="entry name" value="Split_barrel_FMN-bd"/>
</dbReference>
<dbReference type="PANTHER" id="PTHR34818:SF1">
    <property type="entry name" value="PROTEIN BLI-3"/>
    <property type="match status" value="1"/>
</dbReference>
<organism evidence="2 3">
    <name type="scientific">Piloderma croceum (strain F 1598)</name>
    <dbReference type="NCBI Taxonomy" id="765440"/>
    <lineage>
        <taxon>Eukaryota</taxon>
        <taxon>Fungi</taxon>
        <taxon>Dikarya</taxon>
        <taxon>Basidiomycota</taxon>
        <taxon>Agaricomycotina</taxon>
        <taxon>Agaricomycetes</taxon>
        <taxon>Agaricomycetidae</taxon>
        <taxon>Atheliales</taxon>
        <taxon>Atheliaceae</taxon>
        <taxon>Piloderma</taxon>
    </lineage>
</organism>
<keyword evidence="3" id="KW-1185">Reference proteome</keyword>
<dbReference type="Gene3D" id="2.30.110.10">
    <property type="entry name" value="Electron Transport, Fmn-binding Protein, Chain A"/>
    <property type="match status" value="1"/>
</dbReference>
<dbReference type="AlphaFoldDB" id="A0A0C3FFG6"/>
<reference evidence="2 3" key="1">
    <citation type="submission" date="2014-04" db="EMBL/GenBank/DDBJ databases">
        <authorList>
            <consortium name="DOE Joint Genome Institute"/>
            <person name="Kuo A."/>
            <person name="Tarkka M."/>
            <person name="Buscot F."/>
            <person name="Kohler A."/>
            <person name="Nagy L.G."/>
            <person name="Floudas D."/>
            <person name="Copeland A."/>
            <person name="Barry K.W."/>
            <person name="Cichocki N."/>
            <person name="Veneault-Fourrey C."/>
            <person name="LaButti K."/>
            <person name="Lindquist E.A."/>
            <person name="Lipzen A."/>
            <person name="Lundell T."/>
            <person name="Morin E."/>
            <person name="Murat C."/>
            <person name="Sun H."/>
            <person name="Tunlid A."/>
            <person name="Henrissat B."/>
            <person name="Grigoriev I.V."/>
            <person name="Hibbett D.S."/>
            <person name="Martin F."/>
            <person name="Nordberg H.P."/>
            <person name="Cantor M.N."/>
            <person name="Hua S.X."/>
        </authorList>
    </citation>
    <scope>NUCLEOTIDE SEQUENCE [LARGE SCALE GENOMIC DNA]</scope>
    <source>
        <strain evidence="2 3">F 1598</strain>
    </source>
</reference>
<reference evidence="3" key="2">
    <citation type="submission" date="2015-01" db="EMBL/GenBank/DDBJ databases">
        <title>Evolutionary Origins and Diversification of the Mycorrhizal Mutualists.</title>
        <authorList>
            <consortium name="DOE Joint Genome Institute"/>
            <consortium name="Mycorrhizal Genomics Consortium"/>
            <person name="Kohler A."/>
            <person name="Kuo A."/>
            <person name="Nagy L.G."/>
            <person name="Floudas D."/>
            <person name="Copeland A."/>
            <person name="Barry K.W."/>
            <person name="Cichocki N."/>
            <person name="Veneault-Fourrey C."/>
            <person name="LaButti K."/>
            <person name="Lindquist E.A."/>
            <person name="Lipzen A."/>
            <person name="Lundell T."/>
            <person name="Morin E."/>
            <person name="Murat C."/>
            <person name="Riley R."/>
            <person name="Ohm R."/>
            <person name="Sun H."/>
            <person name="Tunlid A."/>
            <person name="Henrissat B."/>
            <person name="Grigoriev I.V."/>
            <person name="Hibbett D.S."/>
            <person name="Martin F."/>
        </authorList>
    </citation>
    <scope>NUCLEOTIDE SEQUENCE [LARGE SCALE GENOMIC DNA]</scope>
    <source>
        <strain evidence="3">F 1598</strain>
    </source>
</reference>
<accession>A0A0C3FFG6</accession>
<dbReference type="OrthoDB" id="434253at2759"/>
<evidence type="ECO:0000259" key="1">
    <source>
        <dbReference type="Pfam" id="PF16242"/>
    </source>
</evidence>
<feature type="domain" description="General stress protein FMN-binding split barrel" evidence="1">
    <location>
        <begin position="42"/>
        <end position="110"/>
    </location>
</feature>
<evidence type="ECO:0000313" key="3">
    <source>
        <dbReference type="Proteomes" id="UP000054166"/>
    </source>
</evidence>
<name>A0A0C3FFG6_PILCF</name>